<sequence>MVVVRAGLVERSAERGEKEHGLIDHREVHPVLDLGPPPPGHDQLGRTQSAQMTRQRRSADTHRLRNVGHPDVVAIAQVGEHGTAGRMPQCREHTCFAYSRHDEIIHPESLPRVVPLGRMIPTALAHAEHRLGCPQDAYR</sequence>
<name>A0A645A7S0_9ZZZZ</name>
<comment type="caution">
    <text evidence="2">The sequence shown here is derived from an EMBL/GenBank/DDBJ whole genome shotgun (WGS) entry which is preliminary data.</text>
</comment>
<dbReference type="AlphaFoldDB" id="A0A645A7S0"/>
<feature type="region of interest" description="Disordered" evidence="1">
    <location>
        <begin position="35"/>
        <end position="65"/>
    </location>
</feature>
<gene>
    <name evidence="2" type="ORF">SDC9_95890</name>
</gene>
<evidence type="ECO:0000313" key="2">
    <source>
        <dbReference type="EMBL" id="MPM49162.1"/>
    </source>
</evidence>
<organism evidence="2">
    <name type="scientific">bioreactor metagenome</name>
    <dbReference type="NCBI Taxonomy" id="1076179"/>
    <lineage>
        <taxon>unclassified sequences</taxon>
        <taxon>metagenomes</taxon>
        <taxon>ecological metagenomes</taxon>
    </lineage>
</organism>
<accession>A0A645A7S0</accession>
<protein>
    <submittedName>
        <fullName evidence="2">Uncharacterized protein</fullName>
    </submittedName>
</protein>
<dbReference type="EMBL" id="VSSQ01012404">
    <property type="protein sequence ID" value="MPM49162.1"/>
    <property type="molecule type" value="Genomic_DNA"/>
</dbReference>
<evidence type="ECO:0000256" key="1">
    <source>
        <dbReference type="SAM" id="MobiDB-lite"/>
    </source>
</evidence>
<proteinExistence type="predicted"/>
<reference evidence="2" key="1">
    <citation type="submission" date="2019-08" db="EMBL/GenBank/DDBJ databases">
        <authorList>
            <person name="Kucharzyk K."/>
            <person name="Murdoch R.W."/>
            <person name="Higgins S."/>
            <person name="Loffler F."/>
        </authorList>
    </citation>
    <scope>NUCLEOTIDE SEQUENCE</scope>
</reference>